<comment type="caution">
    <text evidence="5">The sequence shown here is derived from an EMBL/GenBank/DDBJ whole genome shotgun (WGS) entry which is preliminary data.</text>
</comment>
<name>A0AAW1XIG3_RUBAR</name>
<dbReference type="EMBL" id="JBEDUW010000003">
    <property type="protein sequence ID" value="KAK9935834.1"/>
    <property type="molecule type" value="Genomic_DNA"/>
</dbReference>
<comment type="similarity">
    <text evidence="3">Belongs to the NPH3 family.</text>
</comment>
<proteinExistence type="inferred from homology"/>
<dbReference type="Pfam" id="PF03000">
    <property type="entry name" value="NPH3"/>
    <property type="match status" value="1"/>
</dbReference>
<comment type="pathway">
    <text evidence="1">Protein modification; protein ubiquitination.</text>
</comment>
<dbReference type="InterPro" id="IPR027356">
    <property type="entry name" value="NPH3_dom"/>
</dbReference>
<keyword evidence="6" id="KW-1185">Reference proteome</keyword>
<evidence type="ECO:0000259" key="4">
    <source>
        <dbReference type="PROSITE" id="PS51649"/>
    </source>
</evidence>
<dbReference type="PANTHER" id="PTHR32370">
    <property type="entry name" value="OS12G0117600 PROTEIN"/>
    <property type="match status" value="1"/>
</dbReference>
<dbReference type="InterPro" id="IPR043454">
    <property type="entry name" value="NPH3/RPT2-like"/>
</dbReference>
<evidence type="ECO:0000256" key="1">
    <source>
        <dbReference type="ARBA" id="ARBA00004906"/>
    </source>
</evidence>
<feature type="domain" description="NPH3" evidence="4">
    <location>
        <begin position="199"/>
        <end position="312"/>
    </location>
</feature>
<organism evidence="5 6">
    <name type="scientific">Rubus argutus</name>
    <name type="common">Southern blackberry</name>
    <dbReference type="NCBI Taxonomy" id="59490"/>
    <lineage>
        <taxon>Eukaryota</taxon>
        <taxon>Viridiplantae</taxon>
        <taxon>Streptophyta</taxon>
        <taxon>Embryophyta</taxon>
        <taxon>Tracheophyta</taxon>
        <taxon>Spermatophyta</taxon>
        <taxon>Magnoliopsida</taxon>
        <taxon>eudicotyledons</taxon>
        <taxon>Gunneridae</taxon>
        <taxon>Pentapetalae</taxon>
        <taxon>rosids</taxon>
        <taxon>fabids</taxon>
        <taxon>Rosales</taxon>
        <taxon>Rosaceae</taxon>
        <taxon>Rosoideae</taxon>
        <taxon>Rosoideae incertae sedis</taxon>
        <taxon>Rubus</taxon>
    </lineage>
</organism>
<evidence type="ECO:0000256" key="2">
    <source>
        <dbReference type="ARBA" id="ARBA00022786"/>
    </source>
</evidence>
<dbReference type="SUPFAM" id="SSF54695">
    <property type="entry name" value="POZ domain"/>
    <property type="match status" value="1"/>
</dbReference>
<dbReference type="InterPro" id="IPR011333">
    <property type="entry name" value="SKP1/BTB/POZ_sf"/>
</dbReference>
<evidence type="ECO:0000313" key="5">
    <source>
        <dbReference type="EMBL" id="KAK9935834.1"/>
    </source>
</evidence>
<sequence>MKYMKIGTKPDTFHTEQATRTVISDVPSDLLIQINNISYLLHKFPLVPKCGLLQRLCCDSGDLEKVSIELHDIPGGEESFELCAKFCYGIKINLSAYNFVPAFCAAKFLGMTESVDKGNFVPKLEAFLNSCILEGWKDSIVTLETTVKLPDWSENLGIIRKCIDSIVEKILTPPPKVTWSYTYTRPGYSKKHHHSVPKDWWTEDISDLDIDLFRCIITAVRSTYMLPPQLIGEALHVYACRWLPDTTNIRAPPPDQSSDDETLLMEKNRRIVDTIASMIPGDKGSVSVGFLLRLLIIANYLGGVSPRQRQNS</sequence>
<dbReference type="AlphaFoldDB" id="A0AAW1XIG3"/>
<accession>A0AAW1XIG3</accession>
<dbReference type="PROSITE" id="PS51649">
    <property type="entry name" value="NPH3"/>
    <property type="match status" value="1"/>
</dbReference>
<keyword evidence="2" id="KW-0833">Ubl conjugation pathway</keyword>
<dbReference type="Proteomes" id="UP001457282">
    <property type="component" value="Unassembled WGS sequence"/>
</dbReference>
<evidence type="ECO:0000256" key="3">
    <source>
        <dbReference type="PROSITE-ProRule" id="PRU00982"/>
    </source>
</evidence>
<gene>
    <name evidence="5" type="ORF">M0R45_012710</name>
</gene>
<dbReference type="Gene3D" id="3.30.710.10">
    <property type="entry name" value="Potassium Channel Kv1.1, Chain A"/>
    <property type="match status" value="1"/>
</dbReference>
<evidence type="ECO:0000313" key="6">
    <source>
        <dbReference type="Proteomes" id="UP001457282"/>
    </source>
</evidence>
<protein>
    <recommendedName>
        <fullName evidence="4">NPH3 domain-containing protein</fullName>
    </recommendedName>
</protein>
<reference evidence="5 6" key="1">
    <citation type="journal article" date="2023" name="G3 (Bethesda)">
        <title>A chromosome-length genome assembly and annotation of blackberry (Rubus argutus, cv. 'Hillquist').</title>
        <authorList>
            <person name="Bruna T."/>
            <person name="Aryal R."/>
            <person name="Dudchenko O."/>
            <person name="Sargent D.J."/>
            <person name="Mead D."/>
            <person name="Buti M."/>
            <person name="Cavallini A."/>
            <person name="Hytonen T."/>
            <person name="Andres J."/>
            <person name="Pham M."/>
            <person name="Weisz D."/>
            <person name="Mascagni F."/>
            <person name="Usai G."/>
            <person name="Natali L."/>
            <person name="Bassil N."/>
            <person name="Fernandez G.E."/>
            <person name="Lomsadze A."/>
            <person name="Armour M."/>
            <person name="Olukolu B."/>
            <person name="Poorten T."/>
            <person name="Britton C."/>
            <person name="Davik J."/>
            <person name="Ashrafi H."/>
            <person name="Aiden E.L."/>
            <person name="Borodovsky M."/>
            <person name="Worthington M."/>
        </authorList>
    </citation>
    <scope>NUCLEOTIDE SEQUENCE [LARGE SCALE GENOMIC DNA]</scope>
    <source>
        <strain evidence="5">PI 553951</strain>
    </source>
</reference>